<gene>
    <name evidence="1" type="ORF">N646_1227</name>
</gene>
<name>A0A2I3C829_VIBAX</name>
<dbReference type="EMBL" id="CP006718">
    <property type="protein sequence ID" value="AGV17060.1"/>
    <property type="molecule type" value="Genomic_DNA"/>
</dbReference>
<dbReference type="KEGG" id="vag:N646_1227"/>
<dbReference type="HOGENOM" id="CLU_3049199_0_0_6"/>
<evidence type="ECO:0000313" key="2">
    <source>
        <dbReference type="Proteomes" id="UP000016714"/>
    </source>
</evidence>
<sequence>MGTIKQYVTEGRVIIKPKDKRRDKPLINMVAMHEMAAREAIAALG</sequence>
<reference evidence="1 2" key="1">
    <citation type="journal article" date="2015" name="Genome Announc.">
        <title>Complete genome sequence of Vibrio alginolyticus ATCC 17749.</title>
        <authorList>
            <person name="Liu X.F."/>
            <person name="Cao Y."/>
            <person name="Zhang H.L."/>
            <person name="Chen Y.J."/>
            <person name="Hu C.J."/>
        </authorList>
    </citation>
    <scope>NUCLEOTIDE SEQUENCE [LARGE SCALE GENOMIC DNA]</scope>
    <source>
        <strain evidence="2">ATCC 17749 / DSM 2171 / NBRC 15630 / NCIMB 1903 / NCTC 12160 / XII-53</strain>
    </source>
</reference>
<dbReference type="Proteomes" id="UP000016714">
    <property type="component" value="Chromosome 1"/>
</dbReference>
<proteinExistence type="predicted"/>
<evidence type="ECO:0000313" key="1">
    <source>
        <dbReference type="EMBL" id="AGV17060.1"/>
    </source>
</evidence>
<accession>A0A2I3C829</accession>
<protein>
    <submittedName>
        <fullName evidence="1">Uncharacterized protein</fullName>
    </submittedName>
</protein>
<dbReference type="AlphaFoldDB" id="A0A2I3C829"/>
<organism evidence="1 2">
    <name type="scientific">Vibrio alginolyticus (strain ATCC 17749 / DSM 2171 / NBRC 15630 / NCIMB 1903 / NCTC 12160 / XII-53)</name>
    <dbReference type="NCBI Taxonomy" id="1219076"/>
    <lineage>
        <taxon>Bacteria</taxon>
        <taxon>Pseudomonadati</taxon>
        <taxon>Pseudomonadota</taxon>
        <taxon>Gammaproteobacteria</taxon>
        <taxon>Vibrionales</taxon>
        <taxon>Vibrionaceae</taxon>
        <taxon>Vibrio</taxon>
    </lineage>
</organism>